<reference evidence="4 5" key="1">
    <citation type="journal article" date="2016" name="Nat. Commun.">
        <title>Thousands of microbial genomes shed light on interconnected biogeochemical processes in an aquifer system.</title>
        <authorList>
            <person name="Anantharaman K."/>
            <person name="Brown C.T."/>
            <person name="Hug L.A."/>
            <person name="Sharon I."/>
            <person name="Castelle C.J."/>
            <person name="Probst A.J."/>
            <person name="Thomas B.C."/>
            <person name="Singh A."/>
            <person name="Wilkins M.J."/>
            <person name="Karaoz U."/>
            <person name="Brodie E.L."/>
            <person name="Williams K.H."/>
            <person name="Hubbard S.S."/>
            <person name="Banfield J.F."/>
        </authorList>
    </citation>
    <scope>NUCLEOTIDE SEQUENCE [LARGE SCALE GENOMIC DNA]</scope>
</reference>
<dbReference type="InterPro" id="IPR029056">
    <property type="entry name" value="Ribokinase-like"/>
</dbReference>
<dbReference type="GO" id="GO:0016301">
    <property type="term" value="F:kinase activity"/>
    <property type="evidence" value="ECO:0007669"/>
    <property type="project" value="UniProtKB-KW"/>
</dbReference>
<proteinExistence type="predicted"/>
<dbReference type="EMBL" id="MFKV01000006">
    <property type="protein sequence ID" value="OGG50828.1"/>
    <property type="molecule type" value="Genomic_DNA"/>
</dbReference>
<dbReference type="InterPro" id="IPR011611">
    <property type="entry name" value="PfkB_dom"/>
</dbReference>
<dbReference type="AlphaFoldDB" id="A0A1F6CNW8"/>
<organism evidence="4 5">
    <name type="scientific">Candidatus Kaiserbacteria bacterium RIFCSPHIGHO2_01_FULL_54_36</name>
    <dbReference type="NCBI Taxonomy" id="1798482"/>
    <lineage>
        <taxon>Bacteria</taxon>
        <taxon>Candidatus Kaiseribacteriota</taxon>
    </lineage>
</organism>
<dbReference type="STRING" id="1798482.A2763_00620"/>
<protein>
    <recommendedName>
        <fullName evidence="3">Carbohydrate kinase PfkB domain-containing protein</fullName>
    </recommendedName>
</protein>
<evidence type="ECO:0000256" key="1">
    <source>
        <dbReference type="ARBA" id="ARBA00022679"/>
    </source>
</evidence>
<name>A0A1F6CNW8_9BACT</name>
<keyword evidence="1" id="KW-0808">Transferase</keyword>
<feature type="domain" description="Carbohydrate kinase PfkB" evidence="3">
    <location>
        <begin position="40"/>
        <end position="308"/>
    </location>
</feature>
<accession>A0A1F6CNW8</accession>
<dbReference type="Pfam" id="PF00294">
    <property type="entry name" value="PfkB"/>
    <property type="match status" value="1"/>
</dbReference>
<dbReference type="PANTHER" id="PTHR10584">
    <property type="entry name" value="SUGAR KINASE"/>
    <property type="match status" value="1"/>
</dbReference>
<keyword evidence="2" id="KW-0418">Kinase</keyword>
<dbReference type="SUPFAM" id="SSF53613">
    <property type="entry name" value="Ribokinase-like"/>
    <property type="match status" value="1"/>
</dbReference>
<gene>
    <name evidence="4" type="ORF">A2763_00620</name>
</gene>
<dbReference type="PANTHER" id="PTHR10584:SF166">
    <property type="entry name" value="RIBOKINASE"/>
    <property type="match status" value="1"/>
</dbReference>
<dbReference type="Proteomes" id="UP000178370">
    <property type="component" value="Unassembled WGS sequence"/>
</dbReference>
<comment type="caution">
    <text evidence="4">The sequence shown here is derived from an EMBL/GenBank/DDBJ whole genome shotgun (WGS) entry which is preliminary data.</text>
</comment>
<evidence type="ECO:0000259" key="3">
    <source>
        <dbReference type="Pfam" id="PF00294"/>
    </source>
</evidence>
<sequence>MKYDFVAVGDITSDAFIKLKDAQVHCKIDNTACELCVRFGDKVPYEEVTEIRAVGNAANAAVSAHRVGLSSAFITWMGDDENGGHCLEQLKKQGVADEYVTVEKGTKTNYHYVLMYGPERTILIKHENYTYHLPANLEPPRYLYFSSISETAKEFHHEVARFVKEHPETKLVFQPGTFQIKLGAEELKDVYAESEFFFCNKEEAQSILNMPGELDAKKLMEGIRALGPKIVVVTDGPSGSNILDESGAWHIPMYPDPAPPKNRTGAGDATASTTVAYTALGLPAHEALMRGLINAASVVQGVGAQTKLLTHDEIEEWYAKRPVDFVATAL</sequence>
<dbReference type="Gene3D" id="3.40.1190.20">
    <property type="match status" value="1"/>
</dbReference>
<evidence type="ECO:0000313" key="5">
    <source>
        <dbReference type="Proteomes" id="UP000178370"/>
    </source>
</evidence>
<evidence type="ECO:0000256" key="2">
    <source>
        <dbReference type="ARBA" id="ARBA00022777"/>
    </source>
</evidence>
<evidence type="ECO:0000313" key="4">
    <source>
        <dbReference type="EMBL" id="OGG50828.1"/>
    </source>
</evidence>